<dbReference type="EMBL" id="AP014958">
    <property type="protein sequence ID" value="BAS81228.1"/>
    <property type="molecule type" value="Genomic_DNA"/>
</dbReference>
<name>A0A0P0VQ95_ORYSJ</name>
<reference evidence="1 2" key="3">
    <citation type="journal article" date="2013" name="Rice">
        <title>Improvement of the Oryza sativa Nipponbare reference genome using next generation sequence and optical map data.</title>
        <authorList>
            <person name="Kawahara Y."/>
            <person name="de la Bastide M."/>
            <person name="Hamilton J.P."/>
            <person name="Kanamori H."/>
            <person name="McCombie W.R."/>
            <person name="Ouyang S."/>
            <person name="Schwartz D.C."/>
            <person name="Tanaka T."/>
            <person name="Wu J."/>
            <person name="Zhou S."/>
            <person name="Childs K.L."/>
            <person name="Davidson R.M."/>
            <person name="Lin H."/>
            <person name="Quesada-Ocampo L."/>
            <person name="Vaillancourt B."/>
            <person name="Sakai H."/>
            <person name="Lee S.S."/>
            <person name="Kim J."/>
            <person name="Numa H."/>
            <person name="Itoh T."/>
            <person name="Buell C.R."/>
            <person name="Matsumoto T."/>
        </authorList>
    </citation>
    <scope>NUCLEOTIDE SEQUENCE [LARGE SCALE GENOMIC DNA]</scope>
    <source>
        <strain evidence="2">cv. Nipponbare</strain>
    </source>
</reference>
<proteinExistence type="predicted"/>
<reference evidence="1 2" key="2">
    <citation type="journal article" date="2013" name="Plant Cell Physiol.">
        <title>Rice Annotation Project Database (RAP-DB): an integrative and interactive database for rice genomics.</title>
        <authorList>
            <person name="Sakai H."/>
            <person name="Lee S.S."/>
            <person name="Tanaka T."/>
            <person name="Numa H."/>
            <person name="Kim J."/>
            <person name="Kawahara Y."/>
            <person name="Wakimoto H."/>
            <person name="Yang C.C."/>
            <person name="Iwamoto M."/>
            <person name="Abe T."/>
            <person name="Yamada Y."/>
            <person name="Muto A."/>
            <person name="Inokuchi H."/>
            <person name="Ikemura T."/>
            <person name="Matsumoto T."/>
            <person name="Sasaki T."/>
            <person name="Itoh T."/>
        </authorList>
    </citation>
    <scope>NUCLEOTIDE SEQUENCE [LARGE SCALE GENOMIC DNA]</scope>
    <source>
        <strain evidence="2">cv. Nipponbare</strain>
    </source>
</reference>
<dbReference type="AlphaFoldDB" id="A0A0P0VQ95"/>
<gene>
    <name evidence="1" type="ordered locus">Os02g0781800</name>
    <name evidence="1" type="ORF">OSNPB_020781800</name>
</gene>
<dbReference type="Gramene" id="Os02t0781800-01">
    <property type="protein sequence ID" value="Os02t0781800-01"/>
    <property type="gene ID" value="Os02g0781800"/>
</dbReference>
<protein>
    <submittedName>
        <fullName evidence="1">Os02g0781800 protein</fullName>
    </submittedName>
</protein>
<dbReference type="Proteomes" id="UP000059680">
    <property type="component" value="Chromosome 2"/>
</dbReference>
<organism evidence="1 2">
    <name type="scientific">Oryza sativa subsp. japonica</name>
    <name type="common">Rice</name>
    <dbReference type="NCBI Taxonomy" id="39947"/>
    <lineage>
        <taxon>Eukaryota</taxon>
        <taxon>Viridiplantae</taxon>
        <taxon>Streptophyta</taxon>
        <taxon>Embryophyta</taxon>
        <taxon>Tracheophyta</taxon>
        <taxon>Spermatophyta</taxon>
        <taxon>Magnoliopsida</taxon>
        <taxon>Liliopsida</taxon>
        <taxon>Poales</taxon>
        <taxon>Poaceae</taxon>
        <taxon>BOP clade</taxon>
        <taxon>Oryzoideae</taxon>
        <taxon>Oryzeae</taxon>
        <taxon>Oryzinae</taxon>
        <taxon>Oryza</taxon>
        <taxon>Oryza sativa</taxon>
    </lineage>
</organism>
<sequence>MVKVAEKEKIFVDFGCLYVCHWKPLIWKFSSGKRTCARPMLYANDMEEDICSCYCGTMYDCIMGVLPPQP</sequence>
<dbReference type="PaxDb" id="39947-A0A0P0VQ95"/>
<reference evidence="2" key="1">
    <citation type="journal article" date="2005" name="Nature">
        <title>The map-based sequence of the rice genome.</title>
        <authorList>
            <consortium name="International rice genome sequencing project (IRGSP)"/>
            <person name="Matsumoto T."/>
            <person name="Wu J."/>
            <person name="Kanamori H."/>
            <person name="Katayose Y."/>
            <person name="Fujisawa M."/>
            <person name="Namiki N."/>
            <person name="Mizuno H."/>
            <person name="Yamamoto K."/>
            <person name="Antonio B.A."/>
            <person name="Baba T."/>
            <person name="Sakata K."/>
            <person name="Nagamura Y."/>
            <person name="Aoki H."/>
            <person name="Arikawa K."/>
            <person name="Arita K."/>
            <person name="Bito T."/>
            <person name="Chiden Y."/>
            <person name="Fujitsuka N."/>
            <person name="Fukunaka R."/>
            <person name="Hamada M."/>
            <person name="Harada C."/>
            <person name="Hayashi A."/>
            <person name="Hijishita S."/>
            <person name="Honda M."/>
            <person name="Hosokawa S."/>
            <person name="Ichikawa Y."/>
            <person name="Idonuma A."/>
            <person name="Iijima M."/>
            <person name="Ikeda M."/>
            <person name="Ikeno M."/>
            <person name="Ito K."/>
            <person name="Ito S."/>
            <person name="Ito T."/>
            <person name="Ito Y."/>
            <person name="Ito Y."/>
            <person name="Iwabuchi A."/>
            <person name="Kamiya K."/>
            <person name="Karasawa W."/>
            <person name="Kurita K."/>
            <person name="Katagiri S."/>
            <person name="Kikuta A."/>
            <person name="Kobayashi H."/>
            <person name="Kobayashi N."/>
            <person name="Machita K."/>
            <person name="Maehara T."/>
            <person name="Masukawa M."/>
            <person name="Mizubayashi T."/>
            <person name="Mukai Y."/>
            <person name="Nagasaki H."/>
            <person name="Nagata Y."/>
            <person name="Naito S."/>
            <person name="Nakashima M."/>
            <person name="Nakama Y."/>
            <person name="Nakamichi Y."/>
            <person name="Nakamura M."/>
            <person name="Meguro A."/>
            <person name="Negishi M."/>
            <person name="Ohta I."/>
            <person name="Ohta T."/>
            <person name="Okamoto M."/>
            <person name="Ono N."/>
            <person name="Saji S."/>
            <person name="Sakaguchi M."/>
            <person name="Sakai K."/>
            <person name="Shibata M."/>
            <person name="Shimokawa T."/>
            <person name="Song J."/>
            <person name="Takazaki Y."/>
            <person name="Terasawa K."/>
            <person name="Tsugane M."/>
            <person name="Tsuji K."/>
            <person name="Ueda S."/>
            <person name="Waki K."/>
            <person name="Yamagata H."/>
            <person name="Yamamoto M."/>
            <person name="Yamamoto S."/>
            <person name="Yamane H."/>
            <person name="Yoshiki S."/>
            <person name="Yoshihara R."/>
            <person name="Yukawa K."/>
            <person name="Zhong H."/>
            <person name="Yano M."/>
            <person name="Yuan Q."/>
            <person name="Ouyang S."/>
            <person name="Liu J."/>
            <person name="Jones K.M."/>
            <person name="Gansberger K."/>
            <person name="Moffat K."/>
            <person name="Hill J."/>
            <person name="Bera J."/>
            <person name="Fadrosh D."/>
            <person name="Jin S."/>
            <person name="Johri S."/>
            <person name="Kim M."/>
            <person name="Overton L."/>
            <person name="Reardon M."/>
            <person name="Tsitrin T."/>
            <person name="Vuong H."/>
            <person name="Weaver B."/>
            <person name="Ciecko A."/>
            <person name="Tallon L."/>
            <person name="Jackson J."/>
            <person name="Pai G."/>
            <person name="Aken S.V."/>
            <person name="Utterback T."/>
            <person name="Reidmuller S."/>
            <person name="Feldblyum T."/>
            <person name="Hsiao J."/>
            <person name="Zismann V."/>
            <person name="Iobst S."/>
            <person name="de Vazeille A.R."/>
            <person name="Buell C.R."/>
            <person name="Ying K."/>
            <person name="Li Y."/>
            <person name="Lu T."/>
            <person name="Huang Y."/>
            <person name="Zhao Q."/>
            <person name="Feng Q."/>
            <person name="Zhang L."/>
            <person name="Zhu J."/>
            <person name="Weng Q."/>
            <person name="Mu J."/>
            <person name="Lu Y."/>
            <person name="Fan D."/>
            <person name="Liu Y."/>
            <person name="Guan J."/>
            <person name="Zhang Y."/>
            <person name="Yu S."/>
            <person name="Liu X."/>
            <person name="Zhang Y."/>
            <person name="Hong G."/>
            <person name="Han B."/>
            <person name="Choisne N."/>
            <person name="Demange N."/>
            <person name="Orjeda G."/>
            <person name="Samain S."/>
            <person name="Cattolico L."/>
            <person name="Pelletier E."/>
            <person name="Couloux A."/>
            <person name="Segurens B."/>
            <person name="Wincker P."/>
            <person name="D'Hont A."/>
            <person name="Scarpelli C."/>
            <person name="Weissenbach J."/>
            <person name="Salanoubat M."/>
            <person name="Quetier F."/>
            <person name="Yu Y."/>
            <person name="Kim H.R."/>
            <person name="Rambo T."/>
            <person name="Currie J."/>
            <person name="Collura K."/>
            <person name="Luo M."/>
            <person name="Yang T."/>
            <person name="Ammiraju J.S.S."/>
            <person name="Engler F."/>
            <person name="Soderlund C."/>
            <person name="Wing R.A."/>
            <person name="Palmer L.E."/>
            <person name="de la Bastide M."/>
            <person name="Spiegel L."/>
            <person name="Nascimento L."/>
            <person name="Zutavern T."/>
            <person name="O'Shaughnessy A."/>
            <person name="Dike S."/>
            <person name="Dedhia N."/>
            <person name="Preston R."/>
            <person name="Balija V."/>
            <person name="McCombie W.R."/>
            <person name="Chow T."/>
            <person name="Chen H."/>
            <person name="Chung M."/>
            <person name="Chen C."/>
            <person name="Shaw J."/>
            <person name="Wu H."/>
            <person name="Hsiao K."/>
            <person name="Chao Y."/>
            <person name="Chu M."/>
            <person name="Cheng C."/>
            <person name="Hour A."/>
            <person name="Lee P."/>
            <person name="Lin S."/>
            <person name="Lin Y."/>
            <person name="Liou J."/>
            <person name="Liu S."/>
            <person name="Hsing Y."/>
            <person name="Raghuvanshi S."/>
            <person name="Mohanty A."/>
            <person name="Bharti A.K."/>
            <person name="Gaur A."/>
            <person name="Gupta V."/>
            <person name="Kumar D."/>
            <person name="Ravi V."/>
            <person name="Vij S."/>
            <person name="Kapur A."/>
            <person name="Khurana P."/>
            <person name="Khurana P."/>
            <person name="Khurana J.P."/>
            <person name="Tyagi A.K."/>
            <person name="Gaikwad K."/>
            <person name="Singh A."/>
            <person name="Dalal V."/>
            <person name="Srivastava S."/>
            <person name="Dixit A."/>
            <person name="Pal A.K."/>
            <person name="Ghazi I.A."/>
            <person name="Yadav M."/>
            <person name="Pandit A."/>
            <person name="Bhargava A."/>
            <person name="Sureshbabu K."/>
            <person name="Batra K."/>
            <person name="Sharma T.R."/>
            <person name="Mohapatra T."/>
            <person name="Singh N.K."/>
            <person name="Messing J."/>
            <person name="Nelson A.B."/>
            <person name="Fuks G."/>
            <person name="Kavchok S."/>
            <person name="Keizer G."/>
            <person name="Linton E."/>
            <person name="Llaca V."/>
            <person name="Song R."/>
            <person name="Tanyolac B."/>
            <person name="Young S."/>
            <person name="Ho-Il K."/>
            <person name="Hahn J.H."/>
            <person name="Sangsakoo G."/>
            <person name="Vanavichit A."/>
            <person name="de Mattos Luiz.A.T."/>
            <person name="Zimmer P.D."/>
            <person name="Malone G."/>
            <person name="Dellagostin O."/>
            <person name="de Oliveira A.C."/>
            <person name="Bevan M."/>
            <person name="Bancroft I."/>
            <person name="Minx P."/>
            <person name="Cordum H."/>
            <person name="Wilson R."/>
            <person name="Cheng Z."/>
            <person name="Jin W."/>
            <person name="Jiang J."/>
            <person name="Leong S.A."/>
            <person name="Iwama H."/>
            <person name="Gojobori T."/>
            <person name="Itoh T."/>
            <person name="Niimura Y."/>
            <person name="Fujii Y."/>
            <person name="Habara T."/>
            <person name="Sakai H."/>
            <person name="Sato Y."/>
            <person name="Wilson G."/>
            <person name="Kumar K."/>
            <person name="McCouch S."/>
            <person name="Juretic N."/>
            <person name="Hoen D."/>
            <person name="Wright S."/>
            <person name="Bruskiewich R."/>
            <person name="Bureau T."/>
            <person name="Miyao A."/>
            <person name="Hirochika H."/>
            <person name="Nishikawa T."/>
            <person name="Kadowaki K."/>
            <person name="Sugiura M."/>
            <person name="Burr B."/>
            <person name="Sasaki T."/>
        </authorList>
    </citation>
    <scope>NUCLEOTIDE SEQUENCE [LARGE SCALE GENOMIC DNA]</scope>
    <source>
        <strain evidence="2">cv. Nipponbare</strain>
    </source>
</reference>
<accession>A0A0P0VQ95</accession>
<evidence type="ECO:0000313" key="2">
    <source>
        <dbReference type="Proteomes" id="UP000059680"/>
    </source>
</evidence>
<dbReference type="InParanoid" id="A0A0P0VQ95"/>
<evidence type="ECO:0000313" key="1">
    <source>
        <dbReference type="EMBL" id="BAS81228.1"/>
    </source>
</evidence>
<dbReference type="ExpressionAtlas" id="A0A0P0VQ95">
    <property type="expression patterns" value="baseline and differential"/>
</dbReference>
<keyword evidence="2" id="KW-1185">Reference proteome</keyword>